<keyword evidence="8" id="KW-1185">Reference proteome</keyword>
<dbReference type="Pfam" id="PF01169">
    <property type="entry name" value="GDT1"/>
    <property type="match status" value="1"/>
</dbReference>
<dbReference type="Proteomes" id="UP000217895">
    <property type="component" value="Chromosome"/>
</dbReference>
<organism evidence="7 8">
    <name type="scientific">Leptolyngbya boryana NIES-2135</name>
    <dbReference type="NCBI Taxonomy" id="1973484"/>
    <lineage>
        <taxon>Bacteria</taxon>
        <taxon>Bacillati</taxon>
        <taxon>Cyanobacteriota</taxon>
        <taxon>Cyanophyceae</taxon>
        <taxon>Leptolyngbyales</taxon>
        <taxon>Leptolyngbyaceae</taxon>
        <taxon>Leptolyngbya group</taxon>
        <taxon>Leptolyngbya</taxon>
    </lineage>
</organism>
<evidence type="ECO:0000256" key="2">
    <source>
        <dbReference type="ARBA" id="ARBA00009190"/>
    </source>
</evidence>
<name>A0A1Z4JEP1_LEPBY</name>
<feature type="transmembrane region" description="Helical" evidence="6">
    <location>
        <begin position="99"/>
        <end position="117"/>
    </location>
</feature>
<dbReference type="AlphaFoldDB" id="A0A1Z4JEP1"/>
<protein>
    <recommendedName>
        <fullName evidence="6">GDT1 family protein</fullName>
    </recommendedName>
</protein>
<evidence type="ECO:0000256" key="3">
    <source>
        <dbReference type="ARBA" id="ARBA00022692"/>
    </source>
</evidence>
<evidence type="ECO:0000256" key="5">
    <source>
        <dbReference type="ARBA" id="ARBA00023136"/>
    </source>
</evidence>
<evidence type="ECO:0000256" key="6">
    <source>
        <dbReference type="RuleBase" id="RU365102"/>
    </source>
</evidence>
<keyword evidence="4 6" id="KW-1133">Transmembrane helix</keyword>
<sequence>MPSPDLPTLETQEVIILEKTQPSLKANFLSAFGSTFITIFLAELGDKTQLATLLMSAQSHHPWIVFAGAATALVATSLVGVLVGRWLCQNVSPKTLEKATGGILLLVAALLVVDVMGM</sequence>
<dbReference type="GO" id="GO:0016020">
    <property type="term" value="C:membrane"/>
    <property type="evidence" value="ECO:0007669"/>
    <property type="project" value="UniProtKB-SubCell"/>
</dbReference>
<evidence type="ECO:0000313" key="8">
    <source>
        <dbReference type="Proteomes" id="UP000217895"/>
    </source>
</evidence>
<dbReference type="PANTHER" id="PTHR12608">
    <property type="entry name" value="TRANSMEMBRANE PROTEIN HTP-1 RELATED"/>
    <property type="match status" value="1"/>
</dbReference>
<comment type="similarity">
    <text evidence="2 6">Belongs to the GDT1 family.</text>
</comment>
<accession>A0A1Z4JEP1</accession>
<proteinExistence type="inferred from homology"/>
<dbReference type="InterPro" id="IPR001727">
    <property type="entry name" value="GDT1-like"/>
</dbReference>
<reference evidence="7 8" key="1">
    <citation type="submission" date="2017-06" db="EMBL/GenBank/DDBJ databases">
        <title>Genome sequencing of cyanobaciteial culture collection at National Institute for Environmental Studies (NIES).</title>
        <authorList>
            <person name="Hirose Y."/>
            <person name="Shimura Y."/>
            <person name="Fujisawa T."/>
            <person name="Nakamura Y."/>
            <person name="Kawachi M."/>
        </authorList>
    </citation>
    <scope>NUCLEOTIDE SEQUENCE [LARGE SCALE GENOMIC DNA]</scope>
    <source>
        <strain evidence="7 8">NIES-2135</strain>
    </source>
</reference>
<keyword evidence="3 6" id="KW-0812">Transmembrane</keyword>
<evidence type="ECO:0000256" key="1">
    <source>
        <dbReference type="ARBA" id="ARBA00004141"/>
    </source>
</evidence>
<dbReference type="GO" id="GO:0046873">
    <property type="term" value="F:metal ion transmembrane transporter activity"/>
    <property type="evidence" value="ECO:0007669"/>
    <property type="project" value="InterPro"/>
</dbReference>
<comment type="subcellular location">
    <subcellularLocation>
        <location evidence="1 6">Membrane</location>
        <topology evidence="1 6">Multi-pass membrane protein</topology>
    </subcellularLocation>
</comment>
<evidence type="ECO:0000313" key="7">
    <source>
        <dbReference type="EMBL" id="BAY55123.1"/>
    </source>
</evidence>
<keyword evidence="5 6" id="KW-0472">Membrane</keyword>
<dbReference type="PANTHER" id="PTHR12608:SF1">
    <property type="entry name" value="TRANSMEMBRANE PROTEIN 165"/>
    <property type="match status" value="1"/>
</dbReference>
<gene>
    <name evidence="7" type="ORF">NIES2135_19440</name>
</gene>
<evidence type="ECO:0000256" key="4">
    <source>
        <dbReference type="ARBA" id="ARBA00022989"/>
    </source>
</evidence>
<comment type="caution">
    <text evidence="6">Lacks conserved residue(s) required for the propagation of feature annotation.</text>
</comment>
<feature type="transmembrane region" description="Helical" evidence="6">
    <location>
        <begin position="63"/>
        <end position="87"/>
    </location>
</feature>
<dbReference type="EMBL" id="AP018203">
    <property type="protein sequence ID" value="BAY55123.1"/>
    <property type="molecule type" value="Genomic_DNA"/>
</dbReference>